<evidence type="ECO:0000313" key="9">
    <source>
        <dbReference type="EMBL" id="KAJ0408230.1"/>
    </source>
</evidence>
<dbReference type="AlphaFoldDB" id="A0AAD5QE92"/>
<proteinExistence type="inferred from homology"/>
<gene>
    <name evidence="9" type="ORF">P43SY_004388</name>
</gene>
<dbReference type="Gene3D" id="3.20.20.80">
    <property type="entry name" value="Glycosidases"/>
    <property type="match status" value="2"/>
</dbReference>
<reference evidence="9" key="1">
    <citation type="submission" date="2021-12" db="EMBL/GenBank/DDBJ databases">
        <title>Prjna785345.</title>
        <authorList>
            <person name="Rujirawat T."/>
            <person name="Krajaejun T."/>
        </authorList>
    </citation>
    <scope>NUCLEOTIDE SEQUENCE</scope>
    <source>
        <strain evidence="9">Pi057C3</strain>
    </source>
</reference>
<dbReference type="EMBL" id="JAKCXM010000013">
    <property type="protein sequence ID" value="KAJ0408230.1"/>
    <property type="molecule type" value="Genomic_DNA"/>
</dbReference>
<sequence>MPHVVDVAETATSPDSDAAKFRYSYMTAHTPVQAPHAHGHHGLHGDRLSHSAPPADVFVRGSLHDRTIEAVTMTQATNAGRPERASDYRGRRRIWPGILLFLLIFGSAGGLITVFGRRAWTASQERGTEYELQQFKHRQIKGGSNASVVGGDFVEDDGVIGNPKKYPSSVCDLPDYQSKNGKLFAVAKNGTEVPIKIKGINWFGMEGNRYNAVRLPLMVQWILDNKVPNPALINKESNRALNIADYMSLLKGIVKSLAFRKIGVLISMHTLTEKDNGKLWYNDAISEDKFLESIDILTKNLCNNEYWNIMGIDLKNEPYKATWGDGTPSDFRAGAVRIANRMLKGCPQWLGFVEGVYAEDHKITLDGKETKYADWYGGGLQGAKTKGVDFSIPNKVVWAPHYYTPAVFPQDYLYANGTRVGNALKDYKELDDDGLRRRIKDTMDDMFGFLASETGPALVLGEFGGLYSLDKHPQKTTKRCTDFTIEIIKRRGWAGGFVWSLNPESEYQYNPADQPGSPVGTAISSPGTNLTSSYVGVTSRASADADAPGGVFVRGSMLDRPIAVTQVDVEAQATKTEGRSRFKGRRRVWPGIVLLLLVVGAATALIVHFATKAEASSNKRGHDYELKQFRQRQIKGGRNDTAVVGNDIVSDDGVIGNPKKYPPSECELPDYQSKNGQIVAVSKNGTEVPIKIKGVNWFGMEDIEAIPLGIWENMDNGTTVYSIATFLASNRFNAVRLPLMAKWILDNKVPNADLLNKESNRAISTKDYMSLLKSLIKALAYRKIGVLISMHTLSHGDNGPLWYNDAVPEPKFLDAIEILTTNLCSKDYWNVMGIDLKNEPYLATWGDGSATDFRAGAKRIAARMHAGCPQWLGFVEGLYKTGHKVEIDGESVPYADWYGGGLQAVKTQGLDFAVPNKLVWAPHYYTPAVFPQAYLFGGGTFTDGGYKDYKELEDATLRKRIEGTMHDMFGYLATETGPAVVLGEFGGLYSTDKHPMKTTKRCTDFTIDVITKKSYAGGFVWSLNPESKYDYNPSDRTGKFVEGLLQPDWLSVNEEYLKALAGMDSMPNLRSFPCFETHSTT</sequence>
<dbReference type="InterPro" id="IPR017853">
    <property type="entry name" value="GH"/>
</dbReference>
<comment type="caution">
    <text evidence="9">The sequence shown here is derived from an EMBL/GenBank/DDBJ whole genome shotgun (WGS) entry which is preliminary data.</text>
</comment>
<keyword evidence="7" id="KW-0812">Transmembrane</keyword>
<feature type="domain" description="Glycoside hydrolase family 5" evidence="8">
    <location>
        <begin position="207"/>
        <end position="504"/>
    </location>
</feature>
<dbReference type="PANTHER" id="PTHR35923">
    <property type="entry name" value="MAJOR EXTRACELLULAR ENDOGLUCANASE"/>
    <property type="match status" value="1"/>
</dbReference>
<accession>A0AAD5QE92</accession>
<dbReference type="SUPFAM" id="SSF51445">
    <property type="entry name" value="(Trans)glycosidases"/>
    <property type="match status" value="2"/>
</dbReference>
<evidence type="ECO:0000256" key="7">
    <source>
        <dbReference type="SAM" id="Phobius"/>
    </source>
</evidence>
<evidence type="ECO:0000256" key="1">
    <source>
        <dbReference type="ARBA" id="ARBA00005641"/>
    </source>
</evidence>
<keyword evidence="3" id="KW-0136">Cellulose degradation</keyword>
<name>A0AAD5QE92_PYTIN</name>
<keyword evidence="6" id="KW-0624">Polysaccharide degradation</keyword>
<keyword evidence="10" id="KW-1185">Reference proteome</keyword>
<keyword evidence="5" id="KW-0326">Glycosidase</keyword>
<dbReference type="GO" id="GO:0030245">
    <property type="term" value="P:cellulose catabolic process"/>
    <property type="evidence" value="ECO:0007669"/>
    <property type="project" value="UniProtKB-KW"/>
</dbReference>
<dbReference type="Proteomes" id="UP001209570">
    <property type="component" value="Unassembled WGS sequence"/>
</dbReference>
<dbReference type="Pfam" id="PF00150">
    <property type="entry name" value="Cellulase"/>
    <property type="match status" value="2"/>
</dbReference>
<evidence type="ECO:0000256" key="4">
    <source>
        <dbReference type="ARBA" id="ARBA00023277"/>
    </source>
</evidence>
<keyword evidence="4" id="KW-0119">Carbohydrate metabolism</keyword>
<keyword evidence="7" id="KW-0472">Membrane</keyword>
<evidence type="ECO:0000256" key="2">
    <source>
        <dbReference type="ARBA" id="ARBA00022801"/>
    </source>
</evidence>
<dbReference type="InterPro" id="IPR001547">
    <property type="entry name" value="Glyco_hydro_5"/>
</dbReference>
<feature type="domain" description="Glycoside hydrolase family 5" evidence="8">
    <location>
        <begin position="693"/>
        <end position="1026"/>
    </location>
</feature>
<evidence type="ECO:0000256" key="3">
    <source>
        <dbReference type="ARBA" id="ARBA00023001"/>
    </source>
</evidence>
<keyword evidence="2" id="KW-0378">Hydrolase</keyword>
<organism evidence="9 10">
    <name type="scientific">Pythium insidiosum</name>
    <name type="common">Pythiosis disease agent</name>
    <dbReference type="NCBI Taxonomy" id="114742"/>
    <lineage>
        <taxon>Eukaryota</taxon>
        <taxon>Sar</taxon>
        <taxon>Stramenopiles</taxon>
        <taxon>Oomycota</taxon>
        <taxon>Peronosporomycetes</taxon>
        <taxon>Pythiales</taxon>
        <taxon>Pythiaceae</taxon>
        <taxon>Pythium</taxon>
    </lineage>
</organism>
<evidence type="ECO:0000259" key="8">
    <source>
        <dbReference type="Pfam" id="PF00150"/>
    </source>
</evidence>
<keyword evidence="7" id="KW-1133">Transmembrane helix</keyword>
<evidence type="ECO:0000313" key="10">
    <source>
        <dbReference type="Proteomes" id="UP001209570"/>
    </source>
</evidence>
<evidence type="ECO:0000256" key="6">
    <source>
        <dbReference type="ARBA" id="ARBA00023326"/>
    </source>
</evidence>
<feature type="transmembrane region" description="Helical" evidence="7">
    <location>
        <begin position="588"/>
        <end position="610"/>
    </location>
</feature>
<dbReference type="GO" id="GO:0004553">
    <property type="term" value="F:hydrolase activity, hydrolyzing O-glycosyl compounds"/>
    <property type="evidence" value="ECO:0007669"/>
    <property type="project" value="InterPro"/>
</dbReference>
<protein>
    <recommendedName>
        <fullName evidence="8">Glycoside hydrolase family 5 domain-containing protein</fullName>
    </recommendedName>
</protein>
<evidence type="ECO:0000256" key="5">
    <source>
        <dbReference type="ARBA" id="ARBA00023295"/>
    </source>
</evidence>
<dbReference type="PANTHER" id="PTHR35923:SF2">
    <property type="entry name" value="ENDOGLUCANASE"/>
    <property type="match status" value="1"/>
</dbReference>
<comment type="similarity">
    <text evidence="1">Belongs to the glycosyl hydrolase 5 (cellulase A) family.</text>
</comment>
<feature type="transmembrane region" description="Helical" evidence="7">
    <location>
        <begin position="94"/>
        <end position="116"/>
    </location>
</feature>